<name>I1GS42_BRADI</name>
<protein>
    <recommendedName>
        <fullName evidence="2">HMA domain-containing protein</fullName>
    </recommendedName>
</protein>
<evidence type="ECO:0000256" key="1">
    <source>
        <dbReference type="ARBA" id="ARBA00022723"/>
    </source>
</evidence>
<dbReference type="PANTHER" id="PTHR22814:SF359">
    <property type="entry name" value="HMA DOMAIN-CONTAINING PROTEIN"/>
    <property type="match status" value="1"/>
</dbReference>
<dbReference type="EMBL" id="CM000880">
    <property type="protein sequence ID" value="KQK15107.1"/>
    <property type="molecule type" value="Genomic_DNA"/>
</dbReference>
<dbReference type="InterPro" id="IPR036163">
    <property type="entry name" value="HMA_dom_sf"/>
</dbReference>
<dbReference type="InterPro" id="IPR006121">
    <property type="entry name" value="HMA_dom"/>
</dbReference>
<reference evidence="3" key="2">
    <citation type="submission" date="2017-06" db="EMBL/GenBank/DDBJ databases">
        <title>WGS assembly of Brachypodium distachyon.</title>
        <authorList>
            <consortium name="The International Brachypodium Initiative"/>
            <person name="Lucas S."/>
            <person name="Harmon-Smith M."/>
            <person name="Lail K."/>
            <person name="Tice H."/>
            <person name="Grimwood J."/>
            <person name="Bruce D."/>
            <person name="Barry K."/>
            <person name="Shu S."/>
            <person name="Lindquist E."/>
            <person name="Wang M."/>
            <person name="Pitluck S."/>
            <person name="Vogel J.P."/>
            <person name="Garvin D.F."/>
            <person name="Mockler T.C."/>
            <person name="Schmutz J."/>
            <person name="Rokhsar D."/>
            <person name="Bevan M.W."/>
        </authorList>
    </citation>
    <scope>NUCLEOTIDE SEQUENCE</scope>
    <source>
        <strain evidence="3">Bd21</strain>
    </source>
</reference>
<keyword evidence="5" id="KW-1185">Reference proteome</keyword>
<proteinExistence type="predicted"/>
<dbReference type="AlphaFoldDB" id="I1GS42"/>
<feature type="domain" description="HMA" evidence="2">
    <location>
        <begin position="30"/>
        <end position="93"/>
    </location>
</feature>
<dbReference type="eggNOG" id="KOG1603">
    <property type="taxonomic scope" value="Eukaryota"/>
</dbReference>
<dbReference type="Proteomes" id="UP000008810">
    <property type="component" value="Chromosome 1"/>
</dbReference>
<dbReference type="HOGENOM" id="CLU_100095_1_0_1"/>
<dbReference type="OrthoDB" id="689350at2759"/>
<dbReference type="RefSeq" id="XP_003562643.1">
    <property type="nucleotide sequence ID" value="XM_003562595.4"/>
</dbReference>
<dbReference type="GeneID" id="100837356"/>
<reference evidence="3 4" key="1">
    <citation type="journal article" date="2010" name="Nature">
        <title>Genome sequencing and analysis of the model grass Brachypodium distachyon.</title>
        <authorList>
            <consortium name="International Brachypodium Initiative"/>
        </authorList>
    </citation>
    <scope>NUCLEOTIDE SEQUENCE [LARGE SCALE GENOMIC DNA]</scope>
    <source>
        <strain evidence="3">Bd21</strain>
        <strain evidence="4">cv. Bd21</strain>
    </source>
</reference>
<dbReference type="Pfam" id="PF00403">
    <property type="entry name" value="HMA"/>
    <property type="match status" value="1"/>
</dbReference>
<dbReference type="GO" id="GO:0046872">
    <property type="term" value="F:metal ion binding"/>
    <property type="evidence" value="ECO:0007669"/>
    <property type="project" value="UniProtKB-KW"/>
</dbReference>
<sequence>MGGTLEYLSGLLGGSSGGHGRSQRKKRRQLQTVELKVRMDCEGCELKVKNALSSLKGVQSVDINRKQQKVTVTGYAEASKVLKKAQSTGKKAEIWPYVPYSLVSQPYVAGTYDRRAPPGYVRSVDPGYGYVSSQVSRQDDQLADMFNDENANSCSVM</sequence>
<evidence type="ECO:0000259" key="2">
    <source>
        <dbReference type="PROSITE" id="PS50846"/>
    </source>
</evidence>
<dbReference type="Gene3D" id="3.30.70.100">
    <property type="match status" value="1"/>
</dbReference>
<reference evidence="4" key="3">
    <citation type="submission" date="2018-08" db="UniProtKB">
        <authorList>
            <consortium name="EnsemblPlants"/>
        </authorList>
    </citation>
    <scope>IDENTIFICATION</scope>
    <source>
        <strain evidence="4">cv. Bd21</strain>
    </source>
</reference>
<gene>
    <name evidence="4" type="primary">LOC100837356</name>
    <name evidence="3" type="ORF">BRADI_1g20690v3</name>
</gene>
<dbReference type="Gramene" id="KQK15107">
    <property type="protein sequence ID" value="KQK15107"/>
    <property type="gene ID" value="BRADI_1g20690v3"/>
</dbReference>
<keyword evidence="1" id="KW-0479">Metal-binding</keyword>
<accession>I1GS42</accession>
<organism evidence="3">
    <name type="scientific">Brachypodium distachyon</name>
    <name type="common">Purple false brome</name>
    <name type="synonym">Trachynia distachya</name>
    <dbReference type="NCBI Taxonomy" id="15368"/>
    <lineage>
        <taxon>Eukaryota</taxon>
        <taxon>Viridiplantae</taxon>
        <taxon>Streptophyta</taxon>
        <taxon>Embryophyta</taxon>
        <taxon>Tracheophyta</taxon>
        <taxon>Spermatophyta</taxon>
        <taxon>Magnoliopsida</taxon>
        <taxon>Liliopsida</taxon>
        <taxon>Poales</taxon>
        <taxon>Poaceae</taxon>
        <taxon>BOP clade</taxon>
        <taxon>Pooideae</taxon>
        <taxon>Stipodae</taxon>
        <taxon>Brachypodieae</taxon>
        <taxon>Brachypodium</taxon>
    </lineage>
</organism>
<evidence type="ECO:0000313" key="3">
    <source>
        <dbReference type="EMBL" id="KQK15107.1"/>
    </source>
</evidence>
<dbReference type="CDD" id="cd00371">
    <property type="entry name" value="HMA"/>
    <property type="match status" value="1"/>
</dbReference>
<dbReference type="OMA" id="PHDHLTD"/>
<dbReference type="EnsemblPlants" id="KQK15107">
    <property type="protein sequence ID" value="KQK15107"/>
    <property type="gene ID" value="BRADI_1g20690v3"/>
</dbReference>
<dbReference type="KEGG" id="bdi:100837356"/>
<dbReference type="PANTHER" id="PTHR22814">
    <property type="entry name" value="COPPER TRANSPORT PROTEIN ATOX1-RELATED"/>
    <property type="match status" value="1"/>
</dbReference>
<dbReference type="PROSITE" id="PS50846">
    <property type="entry name" value="HMA_2"/>
    <property type="match status" value="1"/>
</dbReference>
<dbReference type="SUPFAM" id="SSF55008">
    <property type="entry name" value="HMA, heavy metal-associated domain"/>
    <property type="match status" value="1"/>
</dbReference>
<evidence type="ECO:0000313" key="5">
    <source>
        <dbReference type="Proteomes" id="UP000008810"/>
    </source>
</evidence>
<evidence type="ECO:0000313" key="4">
    <source>
        <dbReference type="EnsemblPlants" id="KQK15107"/>
    </source>
</evidence>